<dbReference type="Proteomes" id="UP000826540">
    <property type="component" value="Chromosome"/>
</dbReference>
<organism evidence="1 2">
    <name type="scientific">Sphaerospermopsis torques-reginae ITEP-024</name>
    <dbReference type="NCBI Taxonomy" id="984208"/>
    <lineage>
        <taxon>Bacteria</taxon>
        <taxon>Bacillati</taxon>
        <taxon>Cyanobacteriota</taxon>
        <taxon>Cyanophyceae</taxon>
        <taxon>Nostocales</taxon>
        <taxon>Aphanizomenonaceae</taxon>
        <taxon>Sphaerospermopsis</taxon>
        <taxon>Sphaerospermopsis torques-reginae</taxon>
    </lineage>
</organism>
<reference evidence="1 2" key="1">
    <citation type="journal article" date="2022" name="J. Am. Chem. Soc.">
        <title>Biosynthesis of Guanitoxin Enables Global Environmental Detection in Freshwater Cyanobacteria.</title>
        <authorList>
            <person name="Lima S.T."/>
            <person name="Fallon T.R."/>
            <person name="Cordoza J.L."/>
            <person name="Chekan J.R."/>
            <person name="Delbaje E."/>
            <person name="Hopiavuori A.R."/>
            <person name="Alvarenga D.O."/>
            <person name="Wood S.M."/>
            <person name="Luhavaya H."/>
            <person name="Baumgartner J.T."/>
            <person name="Dorr F.A."/>
            <person name="Etchegaray A."/>
            <person name="Pinto E."/>
            <person name="McKinnie S.M.K."/>
            <person name="Fiore M.F."/>
            <person name="Moore B.S."/>
        </authorList>
    </citation>
    <scope>NUCLEOTIDE SEQUENCE [LARGE SCALE GENOMIC DNA]</scope>
    <source>
        <strain evidence="1 2">ITEP-024</strain>
    </source>
</reference>
<dbReference type="EMBL" id="CP080598">
    <property type="protein sequence ID" value="QYX32932.1"/>
    <property type="molecule type" value="Genomic_DNA"/>
</dbReference>
<dbReference type="InterPro" id="IPR025132">
    <property type="entry name" value="DUF4058"/>
</dbReference>
<accession>A0ABX8X301</accession>
<evidence type="ECO:0000313" key="2">
    <source>
        <dbReference type="Proteomes" id="UP000826540"/>
    </source>
</evidence>
<sequence length="256" mass="29187">MQNPFPGMNPYLEQPELWHQVHNRLIVAIADDLTPQIAPQYRVSIEERVYTSVDDIFLVGIADVAVAKRNNNAETGTTLTTTKLAEPSKVKVPMYEEVIERFLEVKATQSREVVTVIEILSPRNKRSKEGRTVYENKRQKILASATNLVEIDLLRLGESLPIIGANKSDYHILVSRSHQRPDADLYSFDLQDPIPVFPVPLRSGENEPVIDLQRLLNEIYERARFDLAIDYSQVLKPGLSSDQEAWVREILMKVLL</sequence>
<dbReference type="RefSeq" id="WP_220610773.1">
    <property type="nucleotide sequence ID" value="NZ_CP080598.1"/>
</dbReference>
<name>A0ABX8X301_9CYAN</name>
<dbReference type="Pfam" id="PF13267">
    <property type="entry name" value="DUF4058"/>
    <property type="match status" value="1"/>
</dbReference>
<protein>
    <submittedName>
        <fullName evidence="1">DUF4058 family protein</fullName>
    </submittedName>
</protein>
<proteinExistence type="predicted"/>
<keyword evidence="2" id="KW-1185">Reference proteome</keyword>
<evidence type="ECO:0000313" key="1">
    <source>
        <dbReference type="EMBL" id="QYX32932.1"/>
    </source>
</evidence>
<gene>
    <name evidence="1" type="ORF">K2F26_06200</name>
</gene>